<dbReference type="Proteomes" id="UP000500767">
    <property type="component" value="Chromosome"/>
</dbReference>
<proteinExistence type="predicted"/>
<organism evidence="2 3">
    <name type="scientific">Lichenicola cladoniae</name>
    <dbReference type="NCBI Taxonomy" id="1484109"/>
    <lineage>
        <taxon>Bacteria</taxon>
        <taxon>Pseudomonadati</taxon>
        <taxon>Pseudomonadota</taxon>
        <taxon>Alphaproteobacteria</taxon>
        <taxon>Acetobacterales</taxon>
        <taxon>Acetobacteraceae</taxon>
        <taxon>Lichenicola</taxon>
    </lineage>
</organism>
<dbReference type="AlphaFoldDB" id="A0A6M8HN13"/>
<sequence length="853" mass="95898">MMADFDDTMPSSTSIRYNGYFDRYDAGCASGWVTDLRSPLDVVTLTAIIDGVQQGTVSCEGVREDVRGALGLSSALVGFSFDIPEEYLDGEPHVISFLLPDGTILPHMGEAGLSGLNPSYEFSDVPVVTIQGNVDGLVHNALRGWVLRKVGRSTVAEARCDVLITCDNVKITQLKADRFRRDVGNVLGCDPNCGFEYAIPHVFMKDYAQKFRFFVLPEMIELDNSPFVTSTVSDFLEGKLVSISNDMSRLYTDMEKLRRQIGSLLPSQGYHLGDYDRWARRYYENLRARVAAERRALKQAGTLPAEPLVTVMVPTYKPLLSDFVAAIESVVAQTYDNWELIIVDDGSKSKEISDRIDEFCAADKRIRCIRSKKNAGIAKATNIAMEAALGEWTVFFDHDDLIVDVALEVMVRAAQRTGARLLYSDEDKIDQAGYYLEPNFKPDWNYRYMLGCNYVCHLTVIETATMRKVGLLKKEYDGAQDHDFILRCSELLAPAQIAHVPELLYHWRLTPNSTASDVSKKGYAVDAGVRAVGDHLKRKGQVANVSSINGLTIYGVEWIPQVQPKVSIIIPFRDQIETTRHCVANLLENTVYDNFEIVLVNNWSTSPDAKQFFKDLRGIDNIRVLDVIEDFNYSRLNNLAADGNDAEFFVFMNNDVFISDEGWLDRILGEALSDEKVGIVGGKFLYPDKTVQHAGVVVGTHGVAAHIHLGIPDDDYGYIGRARLSHDLVAVTAACMMIRADVFRQVGGFDEEHLKIAYNDVDLCLKVYESGYRVVWCAEFVAEHHESLSRGSDMRPDQEARFFREQQTMYERWGDKPFFKSDPFFNPNFSRVDRLFYDLEDPARVRADAVQGG</sequence>
<dbReference type="Gene3D" id="3.90.550.10">
    <property type="entry name" value="Spore Coat Polysaccharide Biosynthesis Protein SpsA, Chain A"/>
    <property type="match status" value="2"/>
</dbReference>
<dbReference type="InterPro" id="IPR029044">
    <property type="entry name" value="Nucleotide-diphossugar_trans"/>
</dbReference>
<evidence type="ECO:0000259" key="1">
    <source>
        <dbReference type="Pfam" id="PF00535"/>
    </source>
</evidence>
<dbReference type="GO" id="GO:0016757">
    <property type="term" value="F:glycosyltransferase activity"/>
    <property type="evidence" value="ECO:0007669"/>
    <property type="project" value="UniProtKB-KW"/>
</dbReference>
<dbReference type="SUPFAM" id="SSF53448">
    <property type="entry name" value="Nucleotide-diphospho-sugar transferases"/>
    <property type="match status" value="2"/>
</dbReference>
<accession>A0A6M8HN13</accession>
<dbReference type="Pfam" id="PF00535">
    <property type="entry name" value="Glycos_transf_2"/>
    <property type="match status" value="2"/>
</dbReference>
<gene>
    <name evidence="2" type="ORF">HN018_06485</name>
</gene>
<dbReference type="InterPro" id="IPR001173">
    <property type="entry name" value="Glyco_trans_2-like"/>
</dbReference>
<dbReference type="EMBL" id="CP053708">
    <property type="protein sequence ID" value="QKE89732.1"/>
    <property type="molecule type" value="Genomic_DNA"/>
</dbReference>
<name>A0A6M8HN13_9PROT</name>
<dbReference type="KEGG" id="lck:HN018_06485"/>
<reference evidence="2 3" key="1">
    <citation type="journal article" date="2014" name="World J. Microbiol. Biotechnol.">
        <title>Biodiversity and physiological characteristics of Antarctic and Arctic lichens-associated bacteria.</title>
        <authorList>
            <person name="Lee Y.M."/>
            <person name="Kim E.H."/>
            <person name="Lee H.K."/>
            <person name="Hong S.G."/>
        </authorList>
    </citation>
    <scope>NUCLEOTIDE SEQUENCE [LARGE SCALE GENOMIC DNA]</scope>
    <source>
        <strain evidence="2 3">PAMC 26569</strain>
    </source>
</reference>
<evidence type="ECO:0000313" key="2">
    <source>
        <dbReference type="EMBL" id="QKE89732.1"/>
    </source>
</evidence>
<keyword evidence="2" id="KW-0808">Transferase</keyword>
<protein>
    <submittedName>
        <fullName evidence="2">Glycosyltransferase</fullName>
    </submittedName>
</protein>
<evidence type="ECO:0000313" key="3">
    <source>
        <dbReference type="Proteomes" id="UP000500767"/>
    </source>
</evidence>
<feature type="domain" description="Glycosyltransferase 2-like" evidence="1">
    <location>
        <begin position="310"/>
        <end position="439"/>
    </location>
</feature>
<feature type="domain" description="Glycosyltransferase 2-like" evidence="1">
    <location>
        <begin position="567"/>
        <end position="745"/>
    </location>
</feature>
<dbReference type="PANTHER" id="PTHR43179:SF7">
    <property type="entry name" value="RHAMNOSYLTRANSFERASE WBBL"/>
    <property type="match status" value="1"/>
</dbReference>
<dbReference type="RefSeq" id="WP_171834719.1">
    <property type="nucleotide sequence ID" value="NZ_CP053708.1"/>
</dbReference>
<keyword evidence="3" id="KW-1185">Reference proteome</keyword>
<dbReference type="PANTHER" id="PTHR43179">
    <property type="entry name" value="RHAMNOSYLTRANSFERASE WBBL"/>
    <property type="match status" value="1"/>
</dbReference>